<evidence type="ECO:0000256" key="7">
    <source>
        <dbReference type="RuleBase" id="RU362091"/>
    </source>
</evidence>
<feature type="transmembrane region" description="Helical" evidence="8">
    <location>
        <begin position="451"/>
        <end position="470"/>
    </location>
</feature>
<feature type="transmembrane region" description="Helical" evidence="8">
    <location>
        <begin position="290"/>
        <end position="311"/>
    </location>
</feature>
<keyword evidence="5 8" id="KW-1133">Transmembrane helix</keyword>
<sequence>MDPILGQSYGYGFAVGLGAAFALLMVFITKVLAKYMGQVQNSERFTTASRSVKAGLISSATVSAWTWPATLLSSGAWSYQHGISGGYFYAVGGALEVTLFMFLAIQIKRRAPAAHTIPEIFYVRFGKWGHIVFLCYCMATNVLTSALLLLGGSQAFAITTGMHTVAASFLLPLGVIVYTALGGLKATFVSDWIHTVIIYGILLALIFYIFCSSPLIGSPSRMYDLLKEAQILHPSPGDSYLSFKDKDMNFLAWSVTLGNLCSVFGDPGYAQRAIAADARSVFEGYLMGGLCWWIIPMALGSSAGLACRALLNNPVSVTYPDPLTDFEVEAGLPVIYGMTAIFGKGGAAAGLVMLFMSVTSATSAELIAFSSVVTYDLYRTYFRPNATGKELVLAAHSFVVGFGIFMAALATVLNYVGVTVGWLLSFVGILLTPTVSVVILTLFWNRMTSKSLIIGAPLATLTGVACWIGATYSYGDGVVNKSTLMITEATFIGNIVALGSCPIYVAIISLVAPDPAPFDMDILATEITMADDVDEEGKQAVVVSDAEKHLLKKQVWTSALANSIILFGCHILVPLALYGSGYESTRGAFTFFIVVNIVWAVLAAAYIIIVPLWQGREAIKTVSLVMLGKGEKKEEVEEDDESHESVEILVSPKGTETVHS</sequence>
<feature type="transmembrane region" description="Helical" evidence="8">
    <location>
        <begin position="12"/>
        <end position="33"/>
    </location>
</feature>
<dbReference type="NCBIfam" id="TIGR00813">
    <property type="entry name" value="sss"/>
    <property type="match status" value="1"/>
</dbReference>
<dbReference type="AlphaFoldDB" id="A0A2V1B0P5"/>
<dbReference type="GO" id="GO:0015489">
    <property type="term" value="F:putrescine transmembrane transporter activity"/>
    <property type="evidence" value="ECO:0007669"/>
    <property type="project" value="TreeGrafter"/>
</dbReference>
<dbReference type="InterPro" id="IPR001734">
    <property type="entry name" value="Na/solute_symporter"/>
</dbReference>
<dbReference type="PANTHER" id="PTHR46154:SF4">
    <property type="entry name" value="UREA ACTIVE TRANSPORTER"/>
    <property type="match status" value="1"/>
</dbReference>
<dbReference type="Proteomes" id="UP000244309">
    <property type="component" value="Unassembled WGS sequence"/>
</dbReference>
<dbReference type="Pfam" id="PF00474">
    <property type="entry name" value="SSF"/>
    <property type="match status" value="1"/>
</dbReference>
<proteinExistence type="inferred from homology"/>
<dbReference type="InterPro" id="IPR038377">
    <property type="entry name" value="Na/Glc_symporter_sf"/>
</dbReference>
<feature type="transmembrane region" description="Helical" evidence="8">
    <location>
        <begin position="86"/>
        <end position="107"/>
    </location>
</feature>
<evidence type="ECO:0000256" key="1">
    <source>
        <dbReference type="ARBA" id="ARBA00004141"/>
    </source>
</evidence>
<dbReference type="InterPro" id="IPR031155">
    <property type="entry name" value="DUR"/>
</dbReference>
<dbReference type="Gene3D" id="1.20.1730.10">
    <property type="entry name" value="Sodium/glucose cotransporter"/>
    <property type="match status" value="1"/>
</dbReference>
<feature type="transmembrane region" description="Helical" evidence="8">
    <location>
        <begin position="331"/>
        <end position="356"/>
    </location>
</feature>
<feature type="transmembrane region" description="Helical" evidence="8">
    <location>
        <begin position="54"/>
        <end position="74"/>
    </location>
</feature>
<evidence type="ECO:0000256" key="5">
    <source>
        <dbReference type="ARBA" id="ARBA00022989"/>
    </source>
</evidence>
<gene>
    <name evidence="9" type="ORF">CXQ85_003769</name>
</gene>
<dbReference type="OrthoDB" id="6132759at2759"/>
<evidence type="ECO:0000313" key="10">
    <source>
        <dbReference type="Proteomes" id="UP000244309"/>
    </source>
</evidence>
<evidence type="ECO:0000256" key="4">
    <source>
        <dbReference type="ARBA" id="ARBA00022692"/>
    </source>
</evidence>
<keyword evidence="4 8" id="KW-0812">Transmembrane</keyword>
<feature type="transmembrane region" description="Helical" evidence="8">
    <location>
        <begin position="589"/>
        <end position="613"/>
    </location>
</feature>
<protein>
    <recommendedName>
        <fullName evidence="11">Urea active transporter</fullName>
    </recommendedName>
</protein>
<evidence type="ECO:0000313" key="9">
    <source>
        <dbReference type="EMBL" id="PVH23479.1"/>
    </source>
</evidence>
<comment type="similarity">
    <text evidence="2 7">Belongs to the sodium:solute symporter (SSF) (TC 2.A.21) family.</text>
</comment>
<keyword evidence="10" id="KW-1185">Reference proteome</keyword>
<dbReference type="GeneID" id="37009099"/>
<keyword evidence="6 8" id="KW-0472">Membrane</keyword>
<feature type="transmembrane region" description="Helical" evidence="8">
    <location>
        <begin position="490"/>
        <end position="512"/>
    </location>
</feature>
<feature type="transmembrane region" description="Helical" evidence="8">
    <location>
        <begin position="391"/>
        <end position="416"/>
    </location>
</feature>
<evidence type="ECO:0000256" key="3">
    <source>
        <dbReference type="ARBA" id="ARBA00022448"/>
    </source>
</evidence>
<dbReference type="GO" id="GO:0015204">
    <property type="term" value="F:urea transmembrane transporter activity"/>
    <property type="evidence" value="ECO:0007669"/>
    <property type="project" value="InterPro"/>
</dbReference>
<feature type="transmembrane region" description="Helical" evidence="8">
    <location>
        <begin position="128"/>
        <end position="150"/>
    </location>
</feature>
<dbReference type="PANTHER" id="PTHR46154">
    <property type="match status" value="1"/>
</dbReference>
<feature type="transmembrane region" description="Helical" evidence="8">
    <location>
        <begin position="422"/>
        <end position="444"/>
    </location>
</feature>
<organism evidence="9 10">
    <name type="scientific">Candidozyma haemuli</name>
    <dbReference type="NCBI Taxonomy" id="45357"/>
    <lineage>
        <taxon>Eukaryota</taxon>
        <taxon>Fungi</taxon>
        <taxon>Dikarya</taxon>
        <taxon>Ascomycota</taxon>
        <taxon>Saccharomycotina</taxon>
        <taxon>Pichiomycetes</taxon>
        <taxon>Metschnikowiaceae</taxon>
        <taxon>Candidozyma</taxon>
    </lineage>
</organism>
<dbReference type="RefSeq" id="XP_025344419.1">
    <property type="nucleotide sequence ID" value="XM_025487403.1"/>
</dbReference>
<comment type="subcellular location">
    <subcellularLocation>
        <location evidence="1">Membrane</location>
        <topology evidence="1">Multi-pass membrane protein</topology>
    </subcellularLocation>
</comment>
<comment type="caution">
    <text evidence="9">The sequence shown here is derived from an EMBL/GenBank/DDBJ whole genome shotgun (WGS) entry which is preliminary data.</text>
</comment>
<keyword evidence="3" id="KW-0813">Transport</keyword>
<feature type="transmembrane region" description="Helical" evidence="8">
    <location>
        <begin position="250"/>
        <end position="269"/>
    </location>
</feature>
<dbReference type="VEuPathDB" id="FungiDB:CXQ85_003769"/>
<evidence type="ECO:0000256" key="2">
    <source>
        <dbReference type="ARBA" id="ARBA00006434"/>
    </source>
</evidence>
<dbReference type="GO" id="GO:0005886">
    <property type="term" value="C:plasma membrane"/>
    <property type="evidence" value="ECO:0007669"/>
    <property type="project" value="TreeGrafter"/>
</dbReference>
<feature type="transmembrane region" description="Helical" evidence="8">
    <location>
        <begin position="555"/>
        <end position="577"/>
    </location>
</feature>
<evidence type="ECO:0000256" key="8">
    <source>
        <dbReference type="SAM" id="Phobius"/>
    </source>
</evidence>
<dbReference type="EMBL" id="PKFO01000011">
    <property type="protein sequence ID" value="PVH23479.1"/>
    <property type="molecule type" value="Genomic_DNA"/>
</dbReference>
<name>A0A2V1B0P5_9ASCO</name>
<dbReference type="PROSITE" id="PS50283">
    <property type="entry name" value="NA_SOLUT_SYMP_3"/>
    <property type="match status" value="1"/>
</dbReference>
<dbReference type="GO" id="GO:0015606">
    <property type="term" value="F:spermidine transmembrane transporter activity"/>
    <property type="evidence" value="ECO:0007669"/>
    <property type="project" value="TreeGrafter"/>
</dbReference>
<accession>A0A2V1B0P5</accession>
<evidence type="ECO:0008006" key="11">
    <source>
        <dbReference type="Google" id="ProtNLM"/>
    </source>
</evidence>
<reference evidence="9 10" key="1">
    <citation type="submission" date="2017-12" db="EMBL/GenBank/DDBJ databases">
        <title>Genome Sequence of a Multidrug-Resistant Candida haemulonii Isolate from a Patient with Chronic Leg Ulcers in Israel.</title>
        <authorList>
            <person name="Chow N.A."/>
            <person name="Gade L."/>
            <person name="Batra D."/>
            <person name="Rowe L.A."/>
            <person name="Ben-Ami R."/>
            <person name="Loparev V.N."/>
            <person name="Litvintseva A.P."/>
        </authorList>
    </citation>
    <scope>NUCLEOTIDE SEQUENCE [LARGE SCALE GENOMIC DNA]</scope>
    <source>
        <strain evidence="9 10">B11899</strain>
    </source>
</reference>
<dbReference type="STRING" id="45357.A0A2V1B0P5"/>
<feature type="transmembrane region" description="Helical" evidence="8">
    <location>
        <begin position="162"/>
        <end position="184"/>
    </location>
</feature>
<evidence type="ECO:0000256" key="6">
    <source>
        <dbReference type="ARBA" id="ARBA00023136"/>
    </source>
</evidence>
<feature type="transmembrane region" description="Helical" evidence="8">
    <location>
        <begin position="196"/>
        <end position="216"/>
    </location>
</feature>
<dbReference type="CDD" id="cd11476">
    <property type="entry name" value="SLC5sbd_DUR3"/>
    <property type="match status" value="1"/>
</dbReference>